<dbReference type="PROSITE" id="PS50005">
    <property type="entry name" value="TPR"/>
    <property type="match status" value="4"/>
</dbReference>
<dbReference type="InterPro" id="IPR019734">
    <property type="entry name" value="TPR_rpt"/>
</dbReference>
<keyword evidence="7" id="KW-1185">Reference proteome</keyword>
<keyword evidence="5" id="KW-0732">Signal</keyword>
<feature type="signal peptide" evidence="5">
    <location>
        <begin position="1"/>
        <end position="34"/>
    </location>
</feature>
<keyword evidence="1" id="KW-0677">Repeat</keyword>
<evidence type="ECO:0000256" key="5">
    <source>
        <dbReference type="SAM" id="SignalP"/>
    </source>
</evidence>
<accession>A0ABX7N8Z3</accession>
<dbReference type="SMART" id="SM00028">
    <property type="entry name" value="TPR"/>
    <property type="match status" value="6"/>
</dbReference>
<sequence>MSWLRMHDKTKPFLGYWRSLLVGSAAFLAACATAPTPKSSTAQVKAPPTAPPPAAVAPQPPPPKDLTPSEEFAAAIQAFEAGNLDRARHGFEMVLAKAPGSLNARFNLGLIAERQGRVEDARGAYEQVLQRDPSHTSSVLNLAAVYRKQERGEEAIALFEKALKAPGHSHDAMLLNGLSATYRQAGRLDESEVTARRVLERNKDNPGAYKNLAHVAYAREKYRLAELLVGTARKHAEKDPSLYNLLGMVYLKLDERSRALAQFQKAVSLDDKYSPGYLNLGALALRYRDYAGAERAFTRALELEPDSMEARLSLAWALDGQKGRDSKKGLAAGEAFEKVLAARDNLPEAVCGAGWAFAADRAGWERAIAFLDRCKGMQSTTEQDKQLITAKVQGLQNMLKAPPANAAAVASPEGDAKKDGAEDKQDAATGGAGSLLNQLPQDANAPENAQENTSEVAPEPLEEESAPAAPEAGGGSPSPSK</sequence>
<feature type="repeat" description="TPR" evidence="3">
    <location>
        <begin position="240"/>
        <end position="273"/>
    </location>
</feature>
<dbReference type="InterPro" id="IPR011990">
    <property type="entry name" value="TPR-like_helical_dom_sf"/>
</dbReference>
<evidence type="ECO:0000256" key="1">
    <source>
        <dbReference type="ARBA" id="ARBA00022737"/>
    </source>
</evidence>
<feature type="repeat" description="TPR" evidence="3">
    <location>
        <begin position="102"/>
        <end position="135"/>
    </location>
</feature>
<organism evidence="6 7">
    <name type="scientific">Myxococcus landrumensis</name>
    <dbReference type="NCBI Taxonomy" id="2813577"/>
    <lineage>
        <taxon>Bacteria</taxon>
        <taxon>Pseudomonadati</taxon>
        <taxon>Myxococcota</taxon>
        <taxon>Myxococcia</taxon>
        <taxon>Myxococcales</taxon>
        <taxon>Cystobacterineae</taxon>
        <taxon>Myxococcaceae</taxon>
        <taxon>Myxococcus</taxon>
    </lineage>
</organism>
<dbReference type="PROSITE" id="PS51257">
    <property type="entry name" value="PROKAR_LIPOPROTEIN"/>
    <property type="match status" value="1"/>
</dbReference>
<dbReference type="PANTHER" id="PTHR45586:SF1">
    <property type="entry name" value="LIPOPOLYSACCHARIDE ASSEMBLY PROTEIN B"/>
    <property type="match status" value="1"/>
</dbReference>
<proteinExistence type="predicted"/>
<feature type="compositionally biased region" description="Gly residues" evidence="4">
    <location>
        <begin position="472"/>
        <end position="481"/>
    </location>
</feature>
<evidence type="ECO:0000313" key="7">
    <source>
        <dbReference type="Proteomes" id="UP000663090"/>
    </source>
</evidence>
<feature type="compositionally biased region" description="Pro residues" evidence="4">
    <location>
        <begin position="48"/>
        <end position="65"/>
    </location>
</feature>
<feature type="compositionally biased region" description="Polar residues" evidence="4">
    <location>
        <begin position="435"/>
        <end position="453"/>
    </location>
</feature>
<evidence type="ECO:0000256" key="2">
    <source>
        <dbReference type="ARBA" id="ARBA00022803"/>
    </source>
</evidence>
<feature type="region of interest" description="Disordered" evidence="4">
    <location>
        <begin position="37"/>
        <end position="67"/>
    </location>
</feature>
<dbReference type="Pfam" id="PF13432">
    <property type="entry name" value="TPR_16"/>
    <property type="match status" value="2"/>
</dbReference>
<reference evidence="6 7" key="1">
    <citation type="submission" date="2021-02" db="EMBL/GenBank/DDBJ databases">
        <title>De Novo genome assembly of isolated myxobacteria.</title>
        <authorList>
            <person name="Stevens D.C."/>
        </authorList>
    </citation>
    <scope>NUCLEOTIDE SEQUENCE [LARGE SCALE GENOMIC DNA]</scope>
    <source>
        <strain evidence="6 7">SCHIC003</strain>
    </source>
</reference>
<dbReference type="PANTHER" id="PTHR45586">
    <property type="entry name" value="TPR REPEAT-CONTAINING PROTEIN PA4667"/>
    <property type="match status" value="1"/>
</dbReference>
<feature type="chain" id="PRO_5045344307" evidence="5">
    <location>
        <begin position="35"/>
        <end position="481"/>
    </location>
</feature>
<dbReference type="RefSeq" id="WP_206716961.1">
    <property type="nucleotide sequence ID" value="NZ_CP071091.1"/>
</dbReference>
<keyword evidence="2 3" id="KW-0802">TPR repeat</keyword>
<protein>
    <submittedName>
        <fullName evidence="6">Tetratricopeptide repeat protein</fullName>
    </submittedName>
</protein>
<feature type="compositionally biased region" description="Basic and acidic residues" evidence="4">
    <location>
        <begin position="414"/>
        <end position="426"/>
    </location>
</feature>
<dbReference type="SUPFAM" id="SSF48452">
    <property type="entry name" value="TPR-like"/>
    <property type="match status" value="1"/>
</dbReference>
<evidence type="ECO:0000256" key="4">
    <source>
        <dbReference type="SAM" id="MobiDB-lite"/>
    </source>
</evidence>
<dbReference type="Pfam" id="PF13424">
    <property type="entry name" value="TPR_12"/>
    <property type="match status" value="1"/>
</dbReference>
<feature type="compositionally biased region" description="Low complexity" evidence="4">
    <location>
        <begin position="403"/>
        <end position="412"/>
    </location>
</feature>
<feature type="repeat" description="TPR" evidence="3">
    <location>
        <begin position="136"/>
        <end position="169"/>
    </location>
</feature>
<evidence type="ECO:0000313" key="6">
    <source>
        <dbReference type="EMBL" id="QSQ15245.1"/>
    </source>
</evidence>
<evidence type="ECO:0000256" key="3">
    <source>
        <dbReference type="PROSITE-ProRule" id="PRU00339"/>
    </source>
</evidence>
<dbReference type="Proteomes" id="UP000663090">
    <property type="component" value="Chromosome"/>
</dbReference>
<gene>
    <name evidence="6" type="ORF">JY572_03930</name>
</gene>
<name>A0ABX7N8Z3_9BACT</name>
<dbReference type="Gene3D" id="1.25.40.10">
    <property type="entry name" value="Tetratricopeptide repeat domain"/>
    <property type="match status" value="2"/>
</dbReference>
<dbReference type="Pfam" id="PF13181">
    <property type="entry name" value="TPR_8"/>
    <property type="match status" value="1"/>
</dbReference>
<feature type="region of interest" description="Disordered" evidence="4">
    <location>
        <begin position="403"/>
        <end position="481"/>
    </location>
</feature>
<dbReference type="InterPro" id="IPR051012">
    <property type="entry name" value="CellSynth/LPSAsmb/PSIAsmb"/>
</dbReference>
<dbReference type="EMBL" id="CP071091">
    <property type="protein sequence ID" value="QSQ15245.1"/>
    <property type="molecule type" value="Genomic_DNA"/>
</dbReference>
<feature type="repeat" description="TPR" evidence="3">
    <location>
        <begin position="274"/>
        <end position="307"/>
    </location>
</feature>